<organism evidence="1 3">
    <name type="scientific">Medicago truncatula</name>
    <name type="common">Barrel medic</name>
    <name type="synonym">Medicago tribuloides</name>
    <dbReference type="NCBI Taxonomy" id="3880"/>
    <lineage>
        <taxon>Eukaryota</taxon>
        <taxon>Viridiplantae</taxon>
        <taxon>Streptophyta</taxon>
        <taxon>Embryophyta</taxon>
        <taxon>Tracheophyta</taxon>
        <taxon>Spermatophyta</taxon>
        <taxon>Magnoliopsida</taxon>
        <taxon>eudicotyledons</taxon>
        <taxon>Gunneridae</taxon>
        <taxon>Pentapetalae</taxon>
        <taxon>rosids</taxon>
        <taxon>fabids</taxon>
        <taxon>Fabales</taxon>
        <taxon>Fabaceae</taxon>
        <taxon>Papilionoideae</taxon>
        <taxon>50 kb inversion clade</taxon>
        <taxon>NPAAA clade</taxon>
        <taxon>Hologalegina</taxon>
        <taxon>IRL clade</taxon>
        <taxon>Trifolieae</taxon>
        <taxon>Medicago</taxon>
    </lineage>
</organism>
<reference evidence="1 3" key="2">
    <citation type="journal article" date="2014" name="BMC Genomics">
        <title>An improved genome release (version Mt4.0) for the model legume Medicago truncatula.</title>
        <authorList>
            <person name="Tang H."/>
            <person name="Krishnakumar V."/>
            <person name="Bidwell S."/>
            <person name="Rosen B."/>
            <person name="Chan A."/>
            <person name="Zhou S."/>
            <person name="Gentzbittel L."/>
            <person name="Childs K.L."/>
            <person name="Yandell M."/>
            <person name="Gundlach H."/>
            <person name="Mayer K.F."/>
            <person name="Schwartz D.C."/>
            <person name="Town C.D."/>
        </authorList>
    </citation>
    <scope>GENOME REANNOTATION</scope>
    <source>
        <strain evidence="1">A17</strain>
        <strain evidence="2 3">cv. Jemalong A17</strain>
    </source>
</reference>
<reference evidence="1 3" key="1">
    <citation type="journal article" date="2011" name="Nature">
        <title>The Medicago genome provides insight into the evolution of rhizobial symbioses.</title>
        <authorList>
            <person name="Young N.D."/>
            <person name="Debelle F."/>
            <person name="Oldroyd G.E."/>
            <person name="Geurts R."/>
            <person name="Cannon S.B."/>
            <person name="Udvardi M.K."/>
            <person name="Benedito V.A."/>
            <person name="Mayer K.F."/>
            <person name="Gouzy J."/>
            <person name="Schoof H."/>
            <person name="Van de Peer Y."/>
            <person name="Proost S."/>
            <person name="Cook D.R."/>
            <person name="Meyers B.C."/>
            <person name="Spannagl M."/>
            <person name="Cheung F."/>
            <person name="De Mita S."/>
            <person name="Krishnakumar V."/>
            <person name="Gundlach H."/>
            <person name="Zhou S."/>
            <person name="Mudge J."/>
            <person name="Bharti A.K."/>
            <person name="Murray J.D."/>
            <person name="Naoumkina M.A."/>
            <person name="Rosen B."/>
            <person name="Silverstein K.A."/>
            <person name="Tang H."/>
            <person name="Rombauts S."/>
            <person name="Zhao P.X."/>
            <person name="Zhou P."/>
            <person name="Barbe V."/>
            <person name="Bardou P."/>
            <person name="Bechner M."/>
            <person name="Bellec A."/>
            <person name="Berger A."/>
            <person name="Berges H."/>
            <person name="Bidwell S."/>
            <person name="Bisseling T."/>
            <person name="Choisne N."/>
            <person name="Couloux A."/>
            <person name="Denny R."/>
            <person name="Deshpande S."/>
            <person name="Dai X."/>
            <person name="Doyle J.J."/>
            <person name="Dudez A.M."/>
            <person name="Farmer A.D."/>
            <person name="Fouteau S."/>
            <person name="Franken C."/>
            <person name="Gibelin C."/>
            <person name="Gish J."/>
            <person name="Goldstein S."/>
            <person name="Gonzalez A.J."/>
            <person name="Green P.J."/>
            <person name="Hallab A."/>
            <person name="Hartog M."/>
            <person name="Hua A."/>
            <person name="Humphray S.J."/>
            <person name="Jeong D.H."/>
            <person name="Jing Y."/>
            <person name="Jocker A."/>
            <person name="Kenton S.M."/>
            <person name="Kim D.J."/>
            <person name="Klee K."/>
            <person name="Lai H."/>
            <person name="Lang C."/>
            <person name="Lin S."/>
            <person name="Macmil S.L."/>
            <person name="Magdelenat G."/>
            <person name="Matthews L."/>
            <person name="McCorrison J."/>
            <person name="Monaghan E.L."/>
            <person name="Mun J.H."/>
            <person name="Najar F.Z."/>
            <person name="Nicholson C."/>
            <person name="Noirot C."/>
            <person name="O'Bleness M."/>
            <person name="Paule C.R."/>
            <person name="Poulain J."/>
            <person name="Prion F."/>
            <person name="Qin B."/>
            <person name="Qu C."/>
            <person name="Retzel E.F."/>
            <person name="Riddle C."/>
            <person name="Sallet E."/>
            <person name="Samain S."/>
            <person name="Samson N."/>
            <person name="Sanders I."/>
            <person name="Saurat O."/>
            <person name="Scarpelli C."/>
            <person name="Schiex T."/>
            <person name="Segurens B."/>
            <person name="Severin A.J."/>
            <person name="Sherrier D.J."/>
            <person name="Shi R."/>
            <person name="Sims S."/>
            <person name="Singer S.R."/>
            <person name="Sinharoy S."/>
            <person name="Sterck L."/>
            <person name="Viollet A."/>
            <person name="Wang B.B."/>
            <person name="Wang K."/>
            <person name="Wang M."/>
            <person name="Wang X."/>
            <person name="Warfsmann J."/>
            <person name="Weissenbach J."/>
            <person name="White D.D."/>
            <person name="White J.D."/>
            <person name="Wiley G.B."/>
            <person name="Wincker P."/>
            <person name="Xing Y."/>
            <person name="Yang L."/>
            <person name="Yao Z."/>
            <person name="Ying F."/>
            <person name="Zhai J."/>
            <person name="Zhou L."/>
            <person name="Zuber A."/>
            <person name="Denarie J."/>
            <person name="Dixon R.A."/>
            <person name="May G.D."/>
            <person name="Schwartz D.C."/>
            <person name="Rogers J."/>
            <person name="Quetier F."/>
            <person name="Town C.D."/>
            <person name="Roe B.A."/>
        </authorList>
    </citation>
    <scope>NUCLEOTIDE SEQUENCE [LARGE SCALE GENOMIC DNA]</scope>
    <source>
        <strain evidence="1">A17</strain>
        <strain evidence="2 3">cv. Jemalong A17</strain>
    </source>
</reference>
<dbReference type="EnsemblPlants" id="KEH33144">
    <property type="protein sequence ID" value="KEH33144"/>
    <property type="gene ID" value="MTR_3g024340"/>
</dbReference>
<accession>A0A072UTG4</accession>
<dbReference type="AlphaFoldDB" id="A0A072UTG4"/>
<sequence length="240" mass="26970">MHISNQSGGNLYGLCATKSKSAIPMNLRKQEITKMQISLACLYLGKTIVTNIIEEKSSAMFLFCYLSENGCKSSRHSIKLSVLRHTTTNYHLTMPATYNHMGGCWQARESEDVAIKDIVATYEQASKQVINLQKSEIFCSINTSVELRATMAQILGVKQVLHTCKYLGFLSMRGRSNKATFEYIYKINYGIESVLGAISVCLRRLDNEDFEMDSKMVVDKSMVILLASRILHQLLMIVGT</sequence>
<gene>
    <name evidence="1" type="ordered locus">MTR_3g024340</name>
</gene>
<proteinExistence type="predicted"/>
<dbReference type="Proteomes" id="UP000002051">
    <property type="component" value="Chromosome 3"/>
</dbReference>
<dbReference type="HOGENOM" id="CLU_1157899_0_0_1"/>
<dbReference type="EMBL" id="CM001219">
    <property type="protein sequence ID" value="KEH33144.1"/>
    <property type="molecule type" value="Genomic_DNA"/>
</dbReference>
<evidence type="ECO:0000313" key="3">
    <source>
        <dbReference type="Proteomes" id="UP000002051"/>
    </source>
</evidence>
<evidence type="ECO:0000313" key="1">
    <source>
        <dbReference type="EMBL" id="KEH33144.1"/>
    </source>
</evidence>
<protein>
    <submittedName>
        <fullName evidence="1 2">Uncharacterized protein</fullName>
    </submittedName>
</protein>
<reference evidence="2" key="3">
    <citation type="submission" date="2015-04" db="UniProtKB">
        <authorList>
            <consortium name="EnsemblPlants"/>
        </authorList>
    </citation>
    <scope>IDENTIFICATION</scope>
    <source>
        <strain evidence="2">cv. Jemalong A17</strain>
    </source>
</reference>
<keyword evidence="3" id="KW-1185">Reference proteome</keyword>
<name>A0A072UTG4_MEDTR</name>
<evidence type="ECO:0000313" key="2">
    <source>
        <dbReference type="EnsemblPlants" id="KEH33144"/>
    </source>
</evidence>